<comment type="subcellular location">
    <subcellularLocation>
        <location evidence="1">Nucleus</location>
    </subcellularLocation>
</comment>
<evidence type="ECO:0000313" key="15">
    <source>
        <dbReference type="EMBL" id="OXA60557.1"/>
    </source>
</evidence>
<dbReference type="InterPro" id="IPR011709">
    <property type="entry name" value="DEAD-box_helicase_OB_fold"/>
</dbReference>
<dbReference type="EMBL" id="LNIX01000002">
    <property type="protein sequence ID" value="OXA60557.1"/>
    <property type="molecule type" value="Genomic_DNA"/>
</dbReference>
<dbReference type="FunFam" id="3.30.160.20:FF:000026">
    <property type="entry name" value="ATP-dependent RNA helicase A"/>
    <property type="match status" value="1"/>
</dbReference>
<dbReference type="InterPro" id="IPR048333">
    <property type="entry name" value="HA2_WH"/>
</dbReference>
<evidence type="ECO:0000256" key="3">
    <source>
        <dbReference type="ARBA" id="ARBA00012552"/>
    </source>
</evidence>
<evidence type="ECO:0000256" key="9">
    <source>
        <dbReference type="ARBA" id="ARBA00023242"/>
    </source>
</evidence>
<dbReference type="InterPro" id="IPR001650">
    <property type="entry name" value="Helicase_C-like"/>
</dbReference>
<dbReference type="SMART" id="SM00358">
    <property type="entry name" value="DSRM"/>
    <property type="match status" value="2"/>
</dbReference>
<dbReference type="OMA" id="ANWNTWH"/>
<dbReference type="Pfam" id="PF00271">
    <property type="entry name" value="Helicase_C"/>
    <property type="match status" value="1"/>
</dbReference>
<dbReference type="EC" id="3.6.4.13" evidence="3"/>
<evidence type="ECO:0000313" key="16">
    <source>
        <dbReference type="Proteomes" id="UP000198287"/>
    </source>
</evidence>
<dbReference type="FunFam" id="3.40.50.300:FF:000284">
    <property type="entry name" value="probable ATP-dependent RNA helicase YTHDC2"/>
    <property type="match status" value="1"/>
</dbReference>
<evidence type="ECO:0000259" key="13">
    <source>
        <dbReference type="PROSITE" id="PS51192"/>
    </source>
</evidence>
<dbReference type="InterPro" id="IPR002464">
    <property type="entry name" value="DNA/RNA_helicase_DEAH_CS"/>
</dbReference>
<dbReference type="CDD" id="cd19855">
    <property type="entry name" value="DSRM_DHX9_rpt2"/>
    <property type="match status" value="1"/>
</dbReference>
<dbReference type="PROSITE" id="PS00690">
    <property type="entry name" value="DEAH_ATP_HELICASE"/>
    <property type="match status" value="1"/>
</dbReference>
<dbReference type="STRING" id="158441.A0A226ETT2"/>
<evidence type="ECO:0000259" key="12">
    <source>
        <dbReference type="PROSITE" id="PS50137"/>
    </source>
</evidence>
<dbReference type="CDD" id="cd19854">
    <property type="entry name" value="DSRM_DHX9_rpt1"/>
    <property type="match status" value="1"/>
</dbReference>
<dbReference type="AlphaFoldDB" id="A0A226ETT2"/>
<reference evidence="15 16" key="1">
    <citation type="submission" date="2015-12" db="EMBL/GenBank/DDBJ databases">
        <title>The genome of Folsomia candida.</title>
        <authorList>
            <person name="Faddeeva A."/>
            <person name="Derks M.F."/>
            <person name="Anvar Y."/>
            <person name="Smit S."/>
            <person name="Van Straalen N."/>
            <person name="Roelofs D."/>
        </authorList>
    </citation>
    <scope>NUCLEOTIDE SEQUENCE [LARGE SCALE GENOMIC DNA]</scope>
    <source>
        <strain evidence="15 16">VU population</strain>
        <tissue evidence="15">Whole body</tissue>
    </source>
</reference>
<evidence type="ECO:0000256" key="1">
    <source>
        <dbReference type="ARBA" id="ARBA00004123"/>
    </source>
</evidence>
<dbReference type="GO" id="GO:1990904">
    <property type="term" value="C:ribonucleoprotein complex"/>
    <property type="evidence" value="ECO:0007669"/>
    <property type="project" value="TreeGrafter"/>
</dbReference>
<dbReference type="GO" id="GO:0045944">
    <property type="term" value="P:positive regulation of transcription by RNA polymerase II"/>
    <property type="evidence" value="ECO:0007669"/>
    <property type="project" value="TreeGrafter"/>
</dbReference>
<dbReference type="InterPro" id="IPR014720">
    <property type="entry name" value="dsRBD_dom"/>
</dbReference>
<dbReference type="GO" id="GO:0050684">
    <property type="term" value="P:regulation of mRNA processing"/>
    <property type="evidence" value="ECO:0007669"/>
    <property type="project" value="TreeGrafter"/>
</dbReference>
<dbReference type="PROSITE" id="PS50137">
    <property type="entry name" value="DS_RBD"/>
    <property type="match status" value="2"/>
</dbReference>
<evidence type="ECO:0000256" key="11">
    <source>
        <dbReference type="SAM" id="MobiDB-lite"/>
    </source>
</evidence>
<dbReference type="Pfam" id="PF00270">
    <property type="entry name" value="DEAD"/>
    <property type="match status" value="1"/>
</dbReference>
<dbReference type="PANTHER" id="PTHR18934">
    <property type="entry name" value="ATP-DEPENDENT RNA HELICASE"/>
    <property type="match status" value="1"/>
</dbReference>
<dbReference type="GO" id="GO:0005730">
    <property type="term" value="C:nucleolus"/>
    <property type="evidence" value="ECO:0007669"/>
    <property type="project" value="TreeGrafter"/>
</dbReference>
<evidence type="ECO:0000256" key="2">
    <source>
        <dbReference type="ARBA" id="ARBA00008792"/>
    </source>
</evidence>
<feature type="domain" description="DRBM" evidence="12">
    <location>
        <begin position="8"/>
        <end position="77"/>
    </location>
</feature>
<dbReference type="GO" id="GO:0016887">
    <property type="term" value="F:ATP hydrolysis activity"/>
    <property type="evidence" value="ECO:0007669"/>
    <property type="project" value="TreeGrafter"/>
</dbReference>
<dbReference type="SMART" id="SM00487">
    <property type="entry name" value="DEXDc"/>
    <property type="match status" value="1"/>
</dbReference>
<evidence type="ECO:0000256" key="7">
    <source>
        <dbReference type="ARBA" id="ARBA00022806"/>
    </source>
</evidence>
<keyword evidence="4" id="KW-0677">Repeat</keyword>
<keyword evidence="6" id="KW-0378">Hydrolase</keyword>
<dbReference type="Gene3D" id="3.30.160.20">
    <property type="match status" value="2"/>
</dbReference>
<dbReference type="InterPro" id="IPR044445">
    <property type="entry name" value="DHX9_DSRM_1"/>
</dbReference>
<proteinExistence type="inferred from homology"/>
<evidence type="ECO:0000259" key="14">
    <source>
        <dbReference type="PROSITE" id="PS51194"/>
    </source>
</evidence>
<dbReference type="GO" id="GO:0040029">
    <property type="term" value="P:epigenetic regulation of gene expression"/>
    <property type="evidence" value="ECO:0007669"/>
    <property type="project" value="UniProtKB-ARBA"/>
</dbReference>
<comment type="similarity">
    <text evidence="2">Belongs to the DEAD box helicase family. DEAH subfamily.</text>
</comment>
<keyword evidence="10" id="KW-0694">RNA-binding</keyword>
<dbReference type="InterPro" id="IPR011545">
    <property type="entry name" value="DEAD/DEAH_box_helicase_dom"/>
</dbReference>
<protein>
    <recommendedName>
        <fullName evidence="3">RNA helicase</fullName>
        <ecNumber evidence="3">3.6.4.13</ecNumber>
    </recommendedName>
</protein>
<feature type="domain" description="Helicase ATP-binding" evidence="13">
    <location>
        <begin position="402"/>
        <end position="568"/>
    </location>
</feature>
<evidence type="ECO:0000256" key="5">
    <source>
        <dbReference type="ARBA" id="ARBA00022741"/>
    </source>
</evidence>
<dbReference type="GO" id="GO:0043138">
    <property type="term" value="F:3'-5' DNA helicase activity"/>
    <property type="evidence" value="ECO:0007669"/>
    <property type="project" value="TreeGrafter"/>
</dbReference>
<dbReference type="InterPro" id="IPR027417">
    <property type="entry name" value="P-loop_NTPase"/>
</dbReference>
<dbReference type="Gene3D" id="1.20.120.1080">
    <property type="match status" value="1"/>
</dbReference>
<dbReference type="Proteomes" id="UP000198287">
    <property type="component" value="Unassembled WGS sequence"/>
</dbReference>
<dbReference type="SMART" id="SM00847">
    <property type="entry name" value="HA2"/>
    <property type="match status" value="1"/>
</dbReference>
<sequence length="1188" mass="132974">MEETSSENPKSFLYAWLGARKVTPDYNIRGAPGNKARPRFICELRVDGFNYTGVGNSISKKDASTNAARDFIEYLIRTAQINPSEVPEHALSFVPSAPAPQIFQPGVSEARDKSTMRPVFSDGQGPSEFGKAYRRYDGQIPFQMMNAKNVADAEELDFNAAIHGNWTLENAKGRLHQFLQTNRIHNMDYVYSTVGPDHQRSFRADMEFYVRELGRKLRASETGSNKQTASKSCALSLVRQLYHLGVIEAYSGLTKKTKESETMKSFEASIDPALMQNVHSILGELGVIPKQVDLNQTSSQDAEGNPVGISLLADSSKPDVKYDVSDAGKHQGVVSWSPPLPNWNPWTNSNIDLGHLATTNLEQLSSEFLESFRLQQQTNEHVQKMLEVRNSLPVYKYRSMIMDAISENQVILIKGETGSGKTTQICQYILDDYLLSEQGAYCSVVCTQPRRISAISVSERVASERGEDLGESTGYSVRFESCLPRPYASILFCTVGVLLRKLEGGLRGVSHVIVDEIHERDVNSDFILIVLRDMLSIYPDLRVILMSATIDTNLFTEYFNSCPVLEIEGRTFPVQTFYLEDIVEKLQFKPSMDSIRRAKKKKQEEGEDELLKSEGNMNILPPGSGYSVNTERSMAQISEQFVNPELLVALLEHIRSLEARGSILIFLDGWNSIFGVLKYLQEHPIFGSGSSYLLLPLHSQLPREDQHRVFQPAGHLTKIILATNIAETSITIDDVVFVVDSCKAKLKLFTSHNNLMSFATVWASKSNLMQRRGRAGRVQPGYCFCLCSKARYESLDANMTPEMLRTPLHEIALAIKLLRLGGIGHFLSKAPAPPSIDTVIEAQVLLTELNCLDSNSELTPLGKILAKLPISPTLGKMLILGTMFNCADPLAIISAQSSNLSEVFTLGPENKRLTPTQRAFACHKHSDHLATLNAFQQWEYHKEKGGERQELEFCAQRMLSQPSLRVTSDAKNQLLQVLVQCGFPEEQVLPCQIKFREQAPVLDIIRALLCSGLYPNVCYHKEKRKVLTTESKPALVHKASVNCSRFEIVFPYPFFIFGEKIRTRAISCKQMTMVSPNHLLLFGSRKVEFIHGMVRLDNWINLKMNPNDASAIVALRPEIEKLVGKLAENPDAYFPLPDLDQRLINLVTELSRMNQDIEGGEGEGYQRTNIAGPAWRGDEMNDSFDSAA</sequence>
<dbReference type="Pfam" id="PF21010">
    <property type="entry name" value="HA2_C"/>
    <property type="match status" value="1"/>
</dbReference>
<evidence type="ECO:0000256" key="8">
    <source>
        <dbReference type="ARBA" id="ARBA00022840"/>
    </source>
</evidence>
<organism evidence="15 16">
    <name type="scientific">Folsomia candida</name>
    <name type="common">Springtail</name>
    <dbReference type="NCBI Taxonomy" id="158441"/>
    <lineage>
        <taxon>Eukaryota</taxon>
        <taxon>Metazoa</taxon>
        <taxon>Ecdysozoa</taxon>
        <taxon>Arthropoda</taxon>
        <taxon>Hexapoda</taxon>
        <taxon>Collembola</taxon>
        <taxon>Entomobryomorpha</taxon>
        <taxon>Isotomoidea</taxon>
        <taxon>Isotomidae</taxon>
        <taxon>Proisotominae</taxon>
        <taxon>Folsomia</taxon>
    </lineage>
</organism>
<accession>A0A226ETT2</accession>
<dbReference type="GO" id="GO:0003724">
    <property type="term" value="F:RNA helicase activity"/>
    <property type="evidence" value="ECO:0007669"/>
    <property type="project" value="UniProtKB-EC"/>
</dbReference>
<evidence type="ECO:0000256" key="6">
    <source>
        <dbReference type="ARBA" id="ARBA00022801"/>
    </source>
</evidence>
<keyword evidence="9" id="KW-0539">Nucleus</keyword>
<keyword evidence="8" id="KW-0067">ATP-binding</keyword>
<dbReference type="SMART" id="SM00490">
    <property type="entry name" value="HELICc"/>
    <property type="match status" value="1"/>
</dbReference>
<dbReference type="Pfam" id="PF07717">
    <property type="entry name" value="OB_NTP_bind"/>
    <property type="match status" value="1"/>
</dbReference>
<dbReference type="InterPro" id="IPR007502">
    <property type="entry name" value="Helicase-assoc_dom"/>
</dbReference>
<gene>
    <name evidence="15" type="ORF">Fcan01_05148</name>
</gene>
<dbReference type="Pfam" id="PF04408">
    <property type="entry name" value="WHD_HA2"/>
    <property type="match status" value="1"/>
</dbReference>
<dbReference type="InterPro" id="IPR014001">
    <property type="entry name" value="Helicase_ATP-bd"/>
</dbReference>
<dbReference type="SUPFAM" id="SSF54768">
    <property type="entry name" value="dsRNA-binding domain-like"/>
    <property type="match status" value="2"/>
</dbReference>
<dbReference type="PROSITE" id="PS51194">
    <property type="entry name" value="HELICASE_CTER"/>
    <property type="match status" value="1"/>
</dbReference>
<dbReference type="PANTHER" id="PTHR18934:SF119">
    <property type="entry name" value="ATP-DEPENDENT RNA HELICASE A"/>
    <property type="match status" value="1"/>
</dbReference>
<keyword evidence="16" id="KW-1185">Reference proteome</keyword>
<name>A0A226ETT2_FOLCA</name>
<keyword evidence="5" id="KW-0547">Nucleotide-binding</keyword>
<dbReference type="Pfam" id="PF00035">
    <property type="entry name" value="dsrm"/>
    <property type="match status" value="2"/>
</dbReference>
<dbReference type="GO" id="GO:0003725">
    <property type="term" value="F:double-stranded RNA binding"/>
    <property type="evidence" value="ECO:0007669"/>
    <property type="project" value="InterPro"/>
</dbReference>
<evidence type="ECO:0000256" key="4">
    <source>
        <dbReference type="ARBA" id="ARBA00022737"/>
    </source>
</evidence>
<dbReference type="FunFam" id="3.30.160.20:FF:000028">
    <property type="entry name" value="ATP-dependent RNA helicase A"/>
    <property type="match status" value="1"/>
</dbReference>
<dbReference type="PROSITE" id="PS51192">
    <property type="entry name" value="HELICASE_ATP_BIND_1"/>
    <property type="match status" value="1"/>
</dbReference>
<dbReference type="GO" id="GO:0005524">
    <property type="term" value="F:ATP binding"/>
    <property type="evidence" value="ECO:0007669"/>
    <property type="project" value="UniProtKB-KW"/>
</dbReference>
<dbReference type="SUPFAM" id="SSF52540">
    <property type="entry name" value="P-loop containing nucleoside triphosphate hydrolases"/>
    <property type="match status" value="1"/>
</dbReference>
<feature type="domain" description="DRBM" evidence="12">
    <location>
        <begin position="170"/>
        <end position="243"/>
    </location>
</feature>
<dbReference type="InterPro" id="IPR044446">
    <property type="entry name" value="DHX9_DSRM_2"/>
</dbReference>
<feature type="domain" description="Helicase C-terminal" evidence="14">
    <location>
        <begin position="649"/>
        <end position="819"/>
    </location>
</feature>
<dbReference type="Gene3D" id="3.40.50.300">
    <property type="entry name" value="P-loop containing nucleotide triphosphate hydrolases"/>
    <property type="match status" value="2"/>
</dbReference>
<dbReference type="CDD" id="cd18791">
    <property type="entry name" value="SF2_C_RHA"/>
    <property type="match status" value="1"/>
</dbReference>
<keyword evidence="7" id="KW-0347">Helicase</keyword>
<evidence type="ECO:0000256" key="10">
    <source>
        <dbReference type="PROSITE-ProRule" id="PRU00266"/>
    </source>
</evidence>
<feature type="region of interest" description="Disordered" evidence="11">
    <location>
        <begin position="1157"/>
        <end position="1188"/>
    </location>
</feature>
<dbReference type="OrthoDB" id="5600252at2759"/>
<comment type="caution">
    <text evidence="15">The sequence shown here is derived from an EMBL/GenBank/DDBJ whole genome shotgun (WGS) entry which is preliminary data.</text>
</comment>